<dbReference type="PIRSF" id="PIRSF032064">
    <property type="entry name" value="UCP032064"/>
    <property type="match status" value="1"/>
</dbReference>
<dbReference type="Pfam" id="PF05258">
    <property type="entry name" value="DciA"/>
    <property type="match status" value="1"/>
</dbReference>
<keyword evidence="2" id="KW-1185">Reference proteome</keyword>
<proteinExistence type="predicted"/>
<dbReference type="EMBL" id="CP038141">
    <property type="protein sequence ID" value="QDH16922.1"/>
    <property type="molecule type" value="Genomic_DNA"/>
</dbReference>
<dbReference type="KEGG" id="ssam:E3D00_04590"/>
<sequence>MMKEKRLSKASYQNKDNFVEKTWIPKRGGTKQIGVFVSEITEPAFKRKSSLFVRMAMDWTDFVGARLAQQTQPKRITGTTLTIGCSGPVAMELQHMAPQMIDRINTTAGLVGERALTKIKIVQDMSIVEETKRLRPKPAQVEVTHIEDEELRAALERLGGHIKVKKKRF</sequence>
<organism evidence="1 2">
    <name type="scientific">Swingsia samuiensis</name>
    <dbReference type="NCBI Taxonomy" id="1293412"/>
    <lineage>
        <taxon>Bacteria</taxon>
        <taxon>Pseudomonadati</taxon>
        <taxon>Pseudomonadota</taxon>
        <taxon>Alphaproteobacteria</taxon>
        <taxon>Acetobacterales</taxon>
        <taxon>Acetobacteraceae</taxon>
        <taxon>Swingsia</taxon>
    </lineage>
</organism>
<gene>
    <name evidence="1" type="ORF">E3D00_04590</name>
</gene>
<evidence type="ECO:0000313" key="1">
    <source>
        <dbReference type="EMBL" id="QDH16922.1"/>
    </source>
</evidence>
<reference evidence="1 2" key="1">
    <citation type="submission" date="2019-03" db="EMBL/GenBank/DDBJ databases">
        <title>The complete genome sequence of Swingsia samuiensis NBRC107927(T).</title>
        <authorList>
            <person name="Chua K.-O."/>
            <person name="Chan K.-G."/>
            <person name="See-Too W.-S."/>
        </authorList>
    </citation>
    <scope>NUCLEOTIDE SEQUENCE [LARGE SCALE GENOMIC DNA]</scope>
    <source>
        <strain evidence="1 2">AH83</strain>
    </source>
</reference>
<dbReference type="AlphaFoldDB" id="A0A4Y6UHE0"/>
<dbReference type="OrthoDB" id="7160947at2"/>
<protein>
    <submittedName>
        <fullName evidence="1">DUF721 domain-containing protein</fullName>
    </submittedName>
</protein>
<dbReference type="InterPro" id="IPR007922">
    <property type="entry name" value="DciA-like"/>
</dbReference>
<dbReference type="RefSeq" id="WP_141460360.1">
    <property type="nucleotide sequence ID" value="NZ_CP038141.1"/>
</dbReference>
<dbReference type="Proteomes" id="UP000316313">
    <property type="component" value="Chromosome"/>
</dbReference>
<accession>A0A4Y6UHE0</accession>
<dbReference type="InterPro" id="IPR010593">
    <property type="entry name" value="DUF1159"/>
</dbReference>
<name>A0A4Y6UHE0_9PROT</name>
<evidence type="ECO:0000313" key="2">
    <source>
        <dbReference type="Proteomes" id="UP000316313"/>
    </source>
</evidence>